<gene>
    <name evidence="1" type="ORF">P8625_00135</name>
</gene>
<keyword evidence="2" id="KW-1185">Reference proteome</keyword>
<dbReference type="RefSeq" id="WP_279651479.1">
    <property type="nucleotide sequence ID" value="NZ_CP122539.1"/>
</dbReference>
<organism evidence="1 2">
    <name type="scientific">Tenacibaculum tangerinum</name>
    <dbReference type="NCBI Taxonomy" id="3038772"/>
    <lineage>
        <taxon>Bacteria</taxon>
        <taxon>Pseudomonadati</taxon>
        <taxon>Bacteroidota</taxon>
        <taxon>Flavobacteriia</taxon>
        <taxon>Flavobacteriales</taxon>
        <taxon>Flavobacteriaceae</taxon>
        <taxon>Tenacibaculum</taxon>
    </lineage>
</organism>
<dbReference type="CDD" id="cd20745">
    <property type="entry name" value="FIX_RhsA_AHH_HNH-like"/>
    <property type="match status" value="1"/>
</dbReference>
<protein>
    <submittedName>
        <fullName evidence="1">AHH domain-containing protein</fullName>
    </submittedName>
</protein>
<evidence type="ECO:0000313" key="2">
    <source>
        <dbReference type="Proteomes" id="UP001232001"/>
    </source>
</evidence>
<evidence type="ECO:0000313" key="1">
    <source>
        <dbReference type="EMBL" id="WGH75605.1"/>
    </source>
</evidence>
<dbReference type="EMBL" id="CP122539">
    <property type="protein sequence ID" value="WGH75605.1"/>
    <property type="molecule type" value="Genomic_DNA"/>
</dbReference>
<dbReference type="Proteomes" id="UP001232001">
    <property type="component" value="Chromosome"/>
</dbReference>
<dbReference type="InterPro" id="IPR032871">
    <property type="entry name" value="AHH_dom_containing"/>
</dbReference>
<sequence>MAQEINKKLDYSLTKAELAWLEANFTEAAKIDTFLIGNTSLEAKAFAKEITSLISLETTDQNNTLSFVLQAFSENKIYNSLDYNFLNTVNQYMVIDASNVEFTDPIIQYFIFKIATLKALNPEWPKTKVFWEATKDGIHISLDVFGLIPVVGEIADLTNGVLYAIEGDGVNATLSFASAIPIVGYGSVATKYGLKIVKASTIGTKVKLVWKITADGVAFGSRGTLRKVLGITDSALHAHHLIPWARKGHNLIQKAANSKHAFHLNEALNGISRLNDLHLTGHNRYNDKVLEILDKYDKVINPNASFDEAYNFVIGLANHIRTLIKNNPTLNSGQIADLIRYP</sequence>
<name>A0ABY8L6Q4_9FLAO</name>
<proteinExistence type="predicted"/>
<reference evidence="1 2" key="1">
    <citation type="submission" date="2023-04" db="EMBL/GenBank/DDBJ databases">
        <title>Tenacibaculum tangerinum sp. nov., isolated from sea tidal flat of South Korea.</title>
        <authorList>
            <person name="Lee S.H."/>
            <person name="Kim J.-J."/>
        </authorList>
    </citation>
    <scope>NUCLEOTIDE SEQUENCE [LARGE SCALE GENOMIC DNA]</scope>
    <source>
        <strain evidence="1 2">GRR-S3-23</strain>
    </source>
</reference>
<accession>A0ABY8L6Q4</accession>
<dbReference type="Pfam" id="PF14412">
    <property type="entry name" value="AHH"/>
    <property type="match status" value="1"/>
</dbReference>